<evidence type="ECO:0000259" key="2">
    <source>
        <dbReference type="Pfam" id="PF00345"/>
    </source>
</evidence>
<dbReference type="EMBL" id="SMLL01000007">
    <property type="protein sequence ID" value="TFY97356.1"/>
    <property type="molecule type" value="Genomic_DNA"/>
</dbReference>
<feature type="chain" id="PRO_5021187948" evidence="1">
    <location>
        <begin position="30"/>
        <end position="260"/>
    </location>
</feature>
<evidence type="ECO:0000313" key="3">
    <source>
        <dbReference type="EMBL" id="TFY97356.1"/>
    </source>
</evidence>
<dbReference type="OrthoDB" id="511700at2"/>
<keyword evidence="4" id="KW-1185">Reference proteome</keyword>
<evidence type="ECO:0000313" key="4">
    <source>
        <dbReference type="Proteomes" id="UP000297564"/>
    </source>
</evidence>
<dbReference type="RefSeq" id="WP_135286522.1">
    <property type="nucleotide sequence ID" value="NZ_SMLL01000007.1"/>
</dbReference>
<protein>
    <submittedName>
        <fullName evidence="3">Molecular chaperone</fullName>
    </submittedName>
</protein>
<gene>
    <name evidence="3" type="ORF">EZ242_17670</name>
</gene>
<keyword evidence="1" id="KW-0732">Signal</keyword>
<dbReference type="Pfam" id="PF00345">
    <property type="entry name" value="PapD_N"/>
    <property type="match status" value="1"/>
</dbReference>
<dbReference type="InterPro" id="IPR008962">
    <property type="entry name" value="PapD-like_sf"/>
</dbReference>
<proteinExistence type="predicted"/>
<feature type="domain" description="Pili assembly chaperone N-terminal" evidence="2">
    <location>
        <begin position="31"/>
        <end position="153"/>
    </location>
</feature>
<dbReference type="GO" id="GO:0030288">
    <property type="term" value="C:outer membrane-bounded periplasmic space"/>
    <property type="evidence" value="ECO:0007669"/>
    <property type="project" value="InterPro"/>
</dbReference>
<dbReference type="InterPro" id="IPR050643">
    <property type="entry name" value="Periplasmic_pilus_chap"/>
</dbReference>
<evidence type="ECO:0000256" key="1">
    <source>
        <dbReference type="SAM" id="SignalP"/>
    </source>
</evidence>
<dbReference type="AlphaFoldDB" id="A0A4Z0BDH4"/>
<name>A0A4Z0BDH4_9BURK</name>
<dbReference type="Proteomes" id="UP000297564">
    <property type="component" value="Unassembled WGS sequence"/>
</dbReference>
<accession>A0A4Z0BDH4</accession>
<dbReference type="InterPro" id="IPR013783">
    <property type="entry name" value="Ig-like_fold"/>
</dbReference>
<dbReference type="PANTHER" id="PTHR30251:SF4">
    <property type="entry name" value="SLR1668 PROTEIN"/>
    <property type="match status" value="1"/>
</dbReference>
<dbReference type="GO" id="GO:0071555">
    <property type="term" value="P:cell wall organization"/>
    <property type="evidence" value="ECO:0007669"/>
    <property type="project" value="InterPro"/>
</dbReference>
<dbReference type="Gene3D" id="2.60.40.10">
    <property type="entry name" value="Immunoglobulins"/>
    <property type="match status" value="1"/>
</dbReference>
<organism evidence="3 4">
    <name type="scientific">Ramlibacter rhizophilus</name>
    <dbReference type="NCBI Taxonomy" id="1781167"/>
    <lineage>
        <taxon>Bacteria</taxon>
        <taxon>Pseudomonadati</taxon>
        <taxon>Pseudomonadota</taxon>
        <taxon>Betaproteobacteria</taxon>
        <taxon>Burkholderiales</taxon>
        <taxon>Comamonadaceae</taxon>
        <taxon>Ramlibacter</taxon>
    </lineage>
</organism>
<reference evidence="3 4" key="1">
    <citation type="submission" date="2019-03" db="EMBL/GenBank/DDBJ databases">
        <title>Ramlibacter rhizophilus CCTCC AB2015357, whole genome shotgun sequence.</title>
        <authorList>
            <person name="Zhang X."/>
            <person name="Feng G."/>
            <person name="Zhu H."/>
        </authorList>
    </citation>
    <scope>NUCLEOTIDE SEQUENCE [LARGE SCALE GENOMIC DNA]</scope>
    <source>
        <strain evidence="3 4">CCTCC AB2015357</strain>
    </source>
</reference>
<dbReference type="InterPro" id="IPR016147">
    <property type="entry name" value="Pili_assmbl_chaperone_N"/>
</dbReference>
<sequence>MRCIALPTKRLARLLACLLALGLAAPAGAGFSVSPMRLELGPEARSGTLTLRNEGTAPQSFSIRAMAWRQDESGDDVYEDTPDLVYFPRLLTLEPGQDAAVRLGPRQPPAVPGGPERSWRLFVEELPPTAPASAPPAPGALVRVLVRFGVPVFAAWNTAARQLALDALKLEAGAVHWLLRNQGNRHEVFESIVVSGRDRQGQPLFAEAVPARYLLAGAQRRFKLAVPPGACAQLARIELQIKTAHGAVHGQLQTDPAACP</sequence>
<dbReference type="PANTHER" id="PTHR30251">
    <property type="entry name" value="PILUS ASSEMBLY CHAPERONE"/>
    <property type="match status" value="1"/>
</dbReference>
<comment type="caution">
    <text evidence="3">The sequence shown here is derived from an EMBL/GenBank/DDBJ whole genome shotgun (WGS) entry which is preliminary data.</text>
</comment>
<feature type="signal peptide" evidence="1">
    <location>
        <begin position="1"/>
        <end position="29"/>
    </location>
</feature>
<dbReference type="SUPFAM" id="SSF49354">
    <property type="entry name" value="PapD-like"/>
    <property type="match status" value="1"/>
</dbReference>